<accession>A0ACB7NXP7</accession>
<reference evidence="1 2" key="1">
    <citation type="journal article" date="2021" name="Nat. Commun.">
        <title>Genetic determinants of endophytism in the Arabidopsis root mycobiome.</title>
        <authorList>
            <person name="Mesny F."/>
            <person name="Miyauchi S."/>
            <person name="Thiergart T."/>
            <person name="Pickel B."/>
            <person name="Atanasova L."/>
            <person name="Karlsson M."/>
            <person name="Huettel B."/>
            <person name="Barry K.W."/>
            <person name="Haridas S."/>
            <person name="Chen C."/>
            <person name="Bauer D."/>
            <person name="Andreopoulos W."/>
            <person name="Pangilinan J."/>
            <person name="LaButti K."/>
            <person name="Riley R."/>
            <person name="Lipzen A."/>
            <person name="Clum A."/>
            <person name="Drula E."/>
            <person name="Henrissat B."/>
            <person name="Kohler A."/>
            <person name="Grigoriev I.V."/>
            <person name="Martin F.M."/>
            <person name="Hacquard S."/>
        </authorList>
    </citation>
    <scope>NUCLEOTIDE SEQUENCE [LARGE SCALE GENOMIC DNA]</scope>
    <source>
        <strain evidence="1 2">MPI-SDFR-AT-0079</strain>
    </source>
</reference>
<protein>
    <submittedName>
        <fullName evidence="1">Uncharacterized protein</fullName>
    </submittedName>
</protein>
<evidence type="ECO:0000313" key="1">
    <source>
        <dbReference type="EMBL" id="KAH6617528.1"/>
    </source>
</evidence>
<evidence type="ECO:0000313" key="2">
    <source>
        <dbReference type="Proteomes" id="UP000724584"/>
    </source>
</evidence>
<comment type="caution">
    <text evidence="1">The sequence shown here is derived from an EMBL/GenBank/DDBJ whole genome shotgun (WGS) entry which is preliminary data.</text>
</comment>
<keyword evidence="2" id="KW-1185">Reference proteome</keyword>
<organism evidence="1 2">
    <name type="scientific">Chaetomium tenue</name>
    <dbReference type="NCBI Taxonomy" id="1854479"/>
    <lineage>
        <taxon>Eukaryota</taxon>
        <taxon>Fungi</taxon>
        <taxon>Dikarya</taxon>
        <taxon>Ascomycota</taxon>
        <taxon>Pezizomycotina</taxon>
        <taxon>Sordariomycetes</taxon>
        <taxon>Sordariomycetidae</taxon>
        <taxon>Sordariales</taxon>
        <taxon>Chaetomiaceae</taxon>
        <taxon>Chaetomium</taxon>
    </lineage>
</organism>
<dbReference type="Proteomes" id="UP000724584">
    <property type="component" value="Unassembled WGS sequence"/>
</dbReference>
<gene>
    <name evidence="1" type="ORF">F5144DRAFT_541730</name>
</gene>
<sequence length="346" mass="37729">MTSESPIPTVDLTAFSSPSTHSDADRLAAGQTFVAVLHRYGFAKVTGHGFTTDEINEAFGWNQRLFDLPYVDKMKAPHPPGPFPHRGYSGIDHYAAADTASISTPSDGTAGSRKISDLKESYEVGSANDDHEPNIWLPEATLPGFRAYATSLYERLSSVGSILLTAISVGLGLDPQEHDALHQLASNRYSQLRLLHYPAIPQTRLAQDVVRTRMPAHNDWGAFTMLFQDGNGGLELQDPQTGGFMRAQPEEGVLVMNVGDMLGRFTNDYFRSAVHRVAVPGVGVVPGETGVPARRSMPFFVGPEPSHTVATLPRFVGAENPGKYEPVRFDEYGALVSKYHYQVGNI</sequence>
<name>A0ACB7NXP7_9PEZI</name>
<dbReference type="EMBL" id="JAGIZQ010000007">
    <property type="protein sequence ID" value="KAH6617528.1"/>
    <property type="molecule type" value="Genomic_DNA"/>
</dbReference>
<proteinExistence type="predicted"/>